<dbReference type="PANTHER" id="PTHR39210:SF1">
    <property type="entry name" value="HEPARIN-SULFATE LYASE"/>
    <property type="match status" value="1"/>
</dbReference>
<reference evidence="1 2" key="1">
    <citation type="journal article" date="2008" name="Appl. Environ. Microbiol.">
        <title>Hydrogenomics of the extremely thermophilic bacterium Caldicellulosiruptor saccharolyticus.</title>
        <authorList>
            <person name="van de Werken H.J."/>
            <person name="Verhaart M.R."/>
            <person name="VanFossen A.L."/>
            <person name="Willquist K."/>
            <person name="Lewis D.L."/>
            <person name="Nichols J.D."/>
            <person name="Goorissen H.P."/>
            <person name="Mongodin E.F."/>
            <person name="Nelson K.E."/>
            <person name="van Niel E.W."/>
            <person name="Stams A.J."/>
            <person name="Ward D.E."/>
            <person name="de Vos W.M."/>
            <person name="van der Oost J."/>
            <person name="Kelly R.M."/>
            <person name="Kengen S.W."/>
        </authorList>
    </citation>
    <scope>NUCLEOTIDE SEQUENCE [LARGE SCALE GENOMIC DNA]</scope>
    <source>
        <strain evidence="2">ATCC 43494 / DSM 8903 / Tp8T 6331</strain>
    </source>
</reference>
<name>A4XN11_CALS8</name>
<dbReference type="Gene3D" id="2.70.98.70">
    <property type="match status" value="1"/>
</dbReference>
<dbReference type="eggNOG" id="ENOG502Z7XC">
    <property type="taxonomic scope" value="Bacteria"/>
</dbReference>
<protein>
    <recommendedName>
        <fullName evidence="3">Heparinase II/III family protein</fullName>
    </recommendedName>
</protein>
<dbReference type="RefSeq" id="WP_011918214.1">
    <property type="nucleotide sequence ID" value="NC_009437.1"/>
</dbReference>
<evidence type="ECO:0000313" key="1">
    <source>
        <dbReference type="EMBL" id="ABP68296.1"/>
    </source>
</evidence>
<dbReference type="EMBL" id="CP000679">
    <property type="protein sequence ID" value="ABP68296.1"/>
    <property type="molecule type" value="Genomic_DNA"/>
</dbReference>
<accession>A4XN11</accession>
<keyword evidence="2" id="KW-1185">Reference proteome</keyword>
<dbReference type="OrthoDB" id="9772435at2"/>
<dbReference type="STRING" id="351627.Csac_2728"/>
<dbReference type="AlphaFoldDB" id="A4XN11"/>
<dbReference type="HOGENOM" id="CLU_278469_0_0_9"/>
<dbReference type="SUPFAM" id="SSF48230">
    <property type="entry name" value="Chondroitin AC/alginate lyase"/>
    <property type="match status" value="1"/>
</dbReference>
<proteinExistence type="predicted"/>
<organism evidence="1 2">
    <name type="scientific">Caldicellulosiruptor saccharolyticus (strain ATCC 43494 / DSM 8903 / Tp8T 6331)</name>
    <dbReference type="NCBI Taxonomy" id="351627"/>
    <lineage>
        <taxon>Bacteria</taxon>
        <taxon>Bacillati</taxon>
        <taxon>Bacillota</taxon>
        <taxon>Bacillota incertae sedis</taxon>
        <taxon>Caldicellulosiruptorales</taxon>
        <taxon>Caldicellulosiruptoraceae</taxon>
        <taxon>Caldicellulosiruptor</taxon>
    </lineage>
</organism>
<evidence type="ECO:0000313" key="2">
    <source>
        <dbReference type="Proteomes" id="UP000000256"/>
    </source>
</evidence>
<sequence length="1156" mass="134797">MLNILEHYTPVQENSFMVTEDDKQFLRITETNKCELVFNLKEKGLWWKKGLVNFCKINVDLSEWRYLIFEIYNPGEELLELEIRLHTLNLVTNQQRDNYNEKGIEEVLKKTVSIIGKGWHKLSIPIEEFNHYRCFKRVHRFVERISFEIKNSGVKGEVLLKDLYLANGRDIVISCELLSRAGKIGEIIEYEVKIKNISSITKVIWIEQEKYGWEVMETEIKPDKVILKPDEQVNVKINVKISDRVPEGGIEKQKVKIYYTSASNNLEFETIEFITVCTLKNPYLIHTVEGWQRVREKIEKYEWAKKEAKKIIERAENWMPPEKRDSSYLFYSYTDEEEMVNCAYAYQLTLEKRFAEKVAKMLKIFGDPNIGYPATYQVCNCSMVQEGHFFKHLALAYDLIYNAEVLNEEDHKNIQNAFRLYLNMLDKAIRGISNWEIFELAGAVFSSLVIKDFYWLERFLFGPFGVEEQISKGILDDGWWFECSIGYNIAAARELTLIANACDKWGYDIGHRKYSPNYKECVVPEMNYSLERIAVKLDTGPKSNRNFRCIKDLWDSLLMVSDYRGVIFGFNDATEHRLDGKVFDLAYFYYRDPRYAEMIKKSNERDVIFGVEELSTESYEFYKKSFYTSHSGVVVLRAQDKNREMKDRIQAVLKFGVHGGAHGHFDRCSLVSLMRYGRSFYNPEVIWYSYPSFMYRFYVQSSINHNMVVVDLKQQMPQHGKISQFYSGNKMQVACVEVETQWAYPQYGGLKYNPKQTFEEKCWEEGRYVPIPSSHPKYAEMSGFTEPVFQRRLAILTDDYLLTLDYLKGANNHIFDCLFHLENVRFVEAEQKYLIEHTEQLTTDPLTSAQFITDCNWFKIKLPAWLSSNMIFTGDNEKDRTKYNDPGNLNIDIHPLWPQDFIAWIGTAPEAQNVQKRVWYKIIGDGKLLKEGKLGTWVLGRDDIELDIAGIKTLEMRVKAEPAFLVLKSKDILKTIFWADPVIVASDGKIVDLCREDIPKKFINCEINEDTSKDYYGGSIIIQGKRFTKGLGGEPIDYNQESVIRVDISKLEGKILKLSIGGVFPVGKEKKARKVVGIRSEGEEALFVNLMEVYESQKMVKYCTVDENGVIHVMLNDGREHQIMYRNLNKKEAKPEVEFIEIKGFDIMKESTNNDI</sequence>
<dbReference type="KEGG" id="csc:Csac_2728"/>
<dbReference type="Gene3D" id="1.50.10.100">
    <property type="entry name" value="Chondroitin AC/alginate lyase"/>
    <property type="match status" value="1"/>
</dbReference>
<gene>
    <name evidence="1" type="ordered locus">Csac_2728</name>
</gene>
<dbReference type="Proteomes" id="UP000000256">
    <property type="component" value="Chromosome"/>
</dbReference>
<dbReference type="InterPro" id="IPR008929">
    <property type="entry name" value="Chondroitin_lyas"/>
</dbReference>
<evidence type="ECO:0008006" key="3">
    <source>
        <dbReference type="Google" id="ProtNLM"/>
    </source>
</evidence>
<dbReference type="PANTHER" id="PTHR39210">
    <property type="entry name" value="HEPARIN-SULFATE LYASE"/>
    <property type="match status" value="1"/>
</dbReference>